<keyword evidence="12" id="KW-0472">Membrane</keyword>
<evidence type="ECO:0000256" key="2">
    <source>
        <dbReference type="ARBA" id="ARBA00004141"/>
    </source>
</evidence>
<dbReference type="InterPro" id="IPR050351">
    <property type="entry name" value="BphY/WalK/GraS-like"/>
</dbReference>
<evidence type="ECO:0000259" key="15">
    <source>
        <dbReference type="PROSITE" id="PS50113"/>
    </source>
</evidence>
<dbReference type="SUPFAM" id="SSF55785">
    <property type="entry name" value="PYP-like sensor domain (PAS domain)"/>
    <property type="match status" value="2"/>
</dbReference>
<dbReference type="Pfam" id="PF13426">
    <property type="entry name" value="PAS_9"/>
    <property type="match status" value="1"/>
</dbReference>
<dbReference type="InterPro" id="IPR004358">
    <property type="entry name" value="Sig_transdc_His_kin-like_C"/>
</dbReference>
<dbReference type="GO" id="GO:0007234">
    <property type="term" value="P:osmosensory signaling via phosphorelay pathway"/>
    <property type="evidence" value="ECO:0007669"/>
    <property type="project" value="TreeGrafter"/>
</dbReference>
<dbReference type="InterPro" id="IPR013655">
    <property type="entry name" value="PAS_fold_3"/>
</dbReference>
<keyword evidence="17" id="KW-1185">Reference proteome</keyword>
<dbReference type="InterPro" id="IPR001610">
    <property type="entry name" value="PAC"/>
</dbReference>
<keyword evidence="9" id="KW-0067">ATP-binding</keyword>
<organism evidence="16 17">
    <name type="scientific">Nibricoccus aquaticus</name>
    <dbReference type="NCBI Taxonomy" id="2576891"/>
    <lineage>
        <taxon>Bacteria</taxon>
        <taxon>Pseudomonadati</taxon>
        <taxon>Verrucomicrobiota</taxon>
        <taxon>Opitutia</taxon>
        <taxon>Opitutales</taxon>
        <taxon>Opitutaceae</taxon>
        <taxon>Nibricoccus</taxon>
    </lineage>
</organism>
<reference evidence="16 17" key="1">
    <citation type="submission" date="2017-09" db="EMBL/GenBank/DDBJ databases">
        <title>Complete genome sequence of Verrucomicrobial strain HZ-65, isolated from freshwater.</title>
        <authorList>
            <person name="Choi A."/>
        </authorList>
    </citation>
    <scope>NUCLEOTIDE SEQUENCE [LARGE SCALE GENOMIC DNA]</scope>
    <source>
        <strain evidence="16 17">HZ-65</strain>
    </source>
</reference>
<dbReference type="Pfam" id="PF02518">
    <property type="entry name" value="HATPase_c"/>
    <property type="match status" value="1"/>
</dbReference>
<dbReference type="SMART" id="SM00388">
    <property type="entry name" value="HisKA"/>
    <property type="match status" value="1"/>
</dbReference>
<dbReference type="CDD" id="cd00082">
    <property type="entry name" value="HisKA"/>
    <property type="match status" value="1"/>
</dbReference>
<dbReference type="EMBL" id="CP023344">
    <property type="protein sequence ID" value="ATC63990.1"/>
    <property type="molecule type" value="Genomic_DNA"/>
</dbReference>
<proteinExistence type="predicted"/>
<keyword evidence="7" id="KW-0547">Nucleotide-binding</keyword>
<dbReference type="GO" id="GO:0030295">
    <property type="term" value="F:protein kinase activator activity"/>
    <property type="evidence" value="ECO:0007669"/>
    <property type="project" value="TreeGrafter"/>
</dbReference>
<accession>A0A290Q9W5</accession>
<evidence type="ECO:0000256" key="5">
    <source>
        <dbReference type="ARBA" id="ARBA00022679"/>
    </source>
</evidence>
<dbReference type="Gene3D" id="3.30.450.20">
    <property type="entry name" value="PAS domain"/>
    <property type="match status" value="2"/>
</dbReference>
<dbReference type="CDD" id="cd00130">
    <property type="entry name" value="PAS"/>
    <property type="match status" value="2"/>
</dbReference>
<feature type="domain" description="PAS" evidence="14">
    <location>
        <begin position="20"/>
        <end position="91"/>
    </location>
</feature>
<dbReference type="AlphaFoldDB" id="A0A290Q9W5"/>
<dbReference type="InterPro" id="IPR003594">
    <property type="entry name" value="HATPase_dom"/>
</dbReference>
<keyword evidence="4" id="KW-0597">Phosphoprotein</keyword>
<dbReference type="SMART" id="SM00086">
    <property type="entry name" value="PAC"/>
    <property type="match status" value="2"/>
</dbReference>
<dbReference type="PRINTS" id="PR00344">
    <property type="entry name" value="BCTRLSENSOR"/>
</dbReference>
<dbReference type="InterPro" id="IPR036097">
    <property type="entry name" value="HisK_dim/P_sf"/>
</dbReference>
<dbReference type="PROSITE" id="PS50113">
    <property type="entry name" value="PAC"/>
    <property type="match status" value="1"/>
</dbReference>
<dbReference type="InterPro" id="IPR000014">
    <property type="entry name" value="PAS"/>
</dbReference>
<dbReference type="GO" id="GO:0016020">
    <property type="term" value="C:membrane"/>
    <property type="evidence" value="ECO:0007669"/>
    <property type="project" value="UniProtKB-SubCell"/>
</dbReference>
<evidence type="ECO:0000256" key="12">
    <source>
        <dbReference type="ARBA" id="ARBA00023136"/>
    </source>
</evidence>
<dbReference type="SMART" id="SM00091">
    <property type="entry name" value="PAS"/>
    <property type="match status" value="2"/>
</dbReference>
<protein>
    <recommendedName>
        <fullName evidence="3">histidine kinase</fullName>
        <ecNumber evidence="3">2.7.13.3</ecNumber>
    </recommendedName>
</protein>
<gene>
    <name evidence="16" type="ORF">CMV30_08545</name>
</gene>
<dbReference type="InterPro" id="IPR035965">
    <property type="entry name" value="PAS-like_dom_sf"/>
</dbReference>
<dbReference type="EC" id="2.7.13.3" evidence="3"/>
<comment type="catalytic activity">
    <reaction evidence="1">
        <text>ATP + protein L-histidine = ADP + protein N-phospho-L-histidine.</text>
        <dbReference type="EC" id="2.7.13.3"/>
    </reaction>
</comment>
<dbReference type="GO" id="GO:0000155">
    <property type="term" value="F:phosphorelay sensor kinase activity"/>
    <property type="evidence" value="ECO:0007669"/>
    <property type="project" value="InterPro"/>
</dbReference>
<dbReference type="NCBIfam" id="TIGR00229">
    <property type="entry name" value="sensory_box"/>
    <property type="match status" value="2"/>
</dbReference>
<dbReference type="KEGG" id="vbh:CMV30_08545"/>
<keyword evidence="5" id="KW-0808">Transferase</keyword>
<dbReference type="InterPro" id="IPR005467">
    <property type="entry name" value="His_kinase_dom"/>
</dbReference>
<dbReference type="InterPro" id="IPR003661">
    <property type="entry name" value="HisK_dim/P_dom"/>
</dbReference>
<dbReference type="Proteomes" id="UP000217265">
    <property type="component" value="Chromosome"/>
</dbReference>
<dbReference type="SUPFAM" id="SSF55874">
    <property type="entry name" value="ATPase domain of HSP90 chaperone/DNA topoisomerase II/histidine kinase"/>
    <property type="match status" value="1"/>
</dbReference>
<evidence type="ECO:0000313" key="17">
    <source>
        <dbReference type="Proteomes" id="UP000217265"/>
    </source>
</evidence>
<evidence type="ECO:0000256" key="11">
    <source>
        <dbReference type="ARBA" id="ARBA00023012"/>
    </source>
</evidence>
<dbReference type="CDD" id="cd00075">
    <property type="entry name" value="HATPase"/>
    <property type="match status" value="1"/>
</dbReference>
<feature type="domain" description="Histidine kinase" evidence="13">
    <location>
        <begin position="321"/>
        <end position="537"/>
    </location>
</feature>
<dbReference type="PROSITE" id="PS50112">
    <property type="entry name" value="PAS"/>
    <property type="match status" value="1"/>
</dbReference>
<evidence type="ECO:0000256" key="9">
    <source>
        <dbReference type="ARBA" id="ARBA00022840"/>
    </source>
</evidence>
<evidence type="ECO:0000256" key="10">
    <source>
        <dbReference type="ARBA" id="ARBA00022989"/>
    </source>
</evidence>
<sequence>MVSVQGNAGDEAAAQVQADSHARLTGILAAALDCIVTVDGENRIIEFNPAAEKTFGYRAVDVIGQDMAELMIPPAYRAMHNAGMKRHLATGENRVIGRRIEITAMRADRSEFPCELTIARLKIEGRPVFTAFLRDITEQKKAEEDVCRLNASLEQQVAERTQELRESLGALDRTRERLEEAQAIARLGDIEVDLETGRRMWSREVFRLYAFPIAEEPPPLEEVIARVHPTDQEVLRAFLEKYQNEAEGVERALEYRVIRKDGAVRWLRLTARVGRRGEEGRRILSATVQGITERKTLERELLTTIDRERELGRLKTSFLHMVTHEYRTPLGIISSSAQILERYFARLDEAQRAEHLSEIRLNARRLSDLMEEVLFLGKTDSGMVVMQPQAVELQPWLKSLANDVVTSFGAERDVTIFVEGGAVRAMLDERLLRHAMTNLVSNALKYSTLDSAVTITAKAVTGWLTISVTDAGIGIPATDKLKLFQMFQRASNVGTISGSGLGLVIVKRCVDLHCGTIDIESEPGRGTTVTVRFPQLSGPGAAAL</sequence>
<dbReference type="SMART" id="SM00387">
    <property type="entry name" value="HATPase_c"/>
    <property type="match status" value="1"/>
</dbReference>
<dbReference type="Gene3D" id="2.10.70.100">
    <property type="match status" value="1"/>
</dbReference>
<comment type="subcellular location">
    <subcellularLocation>
        <location evidence="2">Membrane</location>
        <topology evidence="2">Multi-pass membrane protein</topology>
    </subcellularLocation>
</comment>
<dbReference type="InterPro" id="IPR036890">
    <property type="entry name" value="HATPase_C_sf"/>
</dbReference>
<evidence type="ECO:0000256" key="7">
    <source>
        <dbReference type="ARBA" id="ARBA00022741"/>
    </source>
</evidence>
<dbReference type="InterPro" id="IPR000700">
    <property type="entry name" value="PAS-assoc_C"/>
</dbReference>
<dbReference type="PANTHER" id="PTHR42878">
    <property type="entry name" value="TWO-COMPONENT HISTIDINE KINASE"/>
    <property type="match status" value="1"/>
</dbReference>
<keyword evidence="11" id="KW-0902">Two-component regulatory system</keyword>
<dbReference type="PANTHER" id="PTHR42878:SF7">
    <property type="entry name" value="SENSOR HISTIDINE KINASE GLRK"/>
    <property type="match status" value="1"/>
</dbReference>
<keyword evidence="10" id="KW-1133">Transmembrane helix</keyword>
<evidence type="ECO:0000256" key="6">
    <source>
        <dbReference type="ARBA" id="ARBA00022692"/>
    </source>
</evidence>
<evidence type="ECO:0000256" key="4">
    <source>
        <dbReference type="ARBA" id="ARBA00022553"/>
    </source>
</evidence>
<dbReference type="RefSeq" id="WP_096055622.1">
    <property type="nucleotide sequence ID" value="NZ_CP023344.1"/>
</dbReference>
<evidence type="ECO:0000256" key="1">
    <source>
        <dbReference type="ARBA" id="ARBA00000085"/>
    </source>
</evidence>
<dbReference type="OrthoDB" id="197069at2"/>
<evidence type="ECO:0000259" key="13">
    <source>
        <dbReference type="PROSITE" id="PS50109"/>
    </source>
</evidence>
<evidence type="ECO:0000259" key="14">
    <source>
        <dbReference type="PROSITE" id="PS50112"/>
    </source>
</evidence>
<name>A0A290Q9W5_9BACT</name>
<evidence type="ECO:0000256" key="3">
    <source>
        <dbReference type="ARBA" id="ARBA00012438"/>
    </source>
</evidence>
<dbReference type="Pfam" id="PF00512">
    <property type="entry name" value="HisKA"/>
    <property type="match status" value="1"/>
</dbReference>
<dbReference type="Gene3D" id="3.30.565.10">
    <property type="entry name" value="Histidine kinase-like ATPase, C-terminal domain"/>
    <property type="match status" value="1"/>
</dbReference>
<dbReference type="PROSITE" id="PS50109">
    <property type="entry name" value="HIS_KIN"/>
    <property type="match status" value="1"/>
</dbReference>
<evidence type="ECO:0000313" key="16">
    <source>
        <dbReference type="EMBL" id="ATC63990.1"/>
    </source>
</evidence>
<evidence type="ECO:0000256" key="8">
    <source>
        <dbReference type="ARBA" id="ARBA00022777"/>
    </source>
</evidence>
<dbReference type="Gene3D" id="1.10.287.130">
    <property type="match status" value="1"/>
</dbReference>
<keyword evidence="8" id="KW-0418">Kinase</keyword>
<feature type="domain" description="PAC" evidence="15">
    <location>
        <begin position="251"/>
        <end position="303"/>
    </location>
</feature>
<keyword evidence="6" id="KW-0812">Transmembrane</keyword>
<dbReference type="Pfam" id="PF08447">
    <property type="entry name" value="PAS_3"/>
    <property type="match status" value="1"/>
</dbReference>
<dbReference type="GO" id="GO:0000156">
    <property type="term" value="F:phosphorelay response regulator activity"/>
    <property type="evidence" value="ECO:0007669"/>
    <property type="project" value="TreeGrafter"/>
</dbReference>
<dbReference type="SUPFAM" id="SSF47384">
    <property type="entry name" value="Homodimeric domain of signal transducing histidine kinase"/>
    <property type="match status" value="1"/>
</dbReference>